<keyword evidence="2" id="KW-0472">Membrane</keyword>
<dbReference type="AlphaFoldDB" id="A0A6A4ZCR3"/>
<organism evidence="4">
    <name type="scientific">Aphanomyces stellatus</name>
    <dbReference type="NCBI Taxonomy" id="120398"/>
    <lineage>
        <taxon>Eukaryota</taxon>
        <taxon>Sar</taxon>
        <taxon>Stramenopiles</taxon>
        <taxon>Oomycota</taxon>
        <taxon>Saprolegniomycetes</taxon>
        <taxon>Saprolegniales</taxon>
        <taxon>Verrucalvaceae</taxon>
        <taxon>Aphanomyces</taxon>
    </lineage>
</organism>
<dbReference type="EMBL" id="VJMH01002605">
    <property type="protein sequence ID" value="KAF0708176.1"/>
    <property type="molecule type" value="Genomic_DNA"/>
</dbReference>
<feature type="transmembrane region" description="Helical" evidence="2">
    <location>
        <begin position="64"/>
        <end position="84"/>
    </location>
</feature>
<feature type="non-terminal residue" evidence="4">
    <location>
        <position position="419"/>
    </location>
</feature>
<evidence type="ECO:0000259" key="3">
    <source>
        <dbReference type="Pfam" id="PF19040"/>
    </source>
</evidence>
<evidence type="ECO:0000256" key="1">
    <source>
        <dbReference type="SAM" id="MobiDB-lite"/>
    </source>
</evidence>
<reference evidence="4" key="1">
    <citation type="submission" date="2019-06" db="EMBL/GenBank/DDBJ databases">
        <title>Genomics analysis of Aphanomyces spp. identifies a new class of oomycete effector associated with host adaptation.</title>
        <authorList>
            <person name="Gaulin E."/>
        </authorList>
    </citation>
    <scope>NUCLEOTIDE SEQUENCE</scope>
    <source>
        <strain evidence="4">CBS 578.67</strain>
    </source>
</reference>
<accession>A0A6A4ZCR3</accession>
<keyword evidence="2" id="KW-1133">Transmembrane helix</keyword>
<feature type="compositionally biased region" description="Polar residues" evidence="1">
    <location>
        <begin position="112"/>
        <end position="127"/>
    </location>
</feature>
<keyword evidence="2" id="KW-0812">Transmembrane</keyword>
<comment type="caution">
    <text evidence="4">The sequence shown here is derived from an EMBL/GenBank/DDBJ whole genome shotgun (WGS) entry which is preliminary data.</text>
</comment>
<feature type="compositionally biased region" description="Low complexity" evidence="1">
    <location>
        <begin position="128"/>
        <end position="143"/>
    </location>
</feature>
<feature type="domain" description="SGNH" evidence="3">
    <location>
        <begin position="218"/>
        <end position="418"/>
    </location>
</feature>
<protein>
    <recommendedName>
        <fullName evidence="3">SGNH domain-containing protein</fullName>
    </recommendedName>
</protein>
<dbReference type="Pfam" id="PF19040">
    <property type="entry name" value="SGNH"/>
    <property type="match status" value="1"/>
</dbReference>
<dbReference type="OrthoDB" id="69175at2759"/>
<evidence type="ECO:0000256" key="2">
    <source>
        <dbReference type="SAM" id="Phobius"/>
    </source>
</evidence>
<feature type="transmembrane region" description="Helical" evidence="2">
    <location>
        <begin position="32"/>
        <end position="52"/>
    </location>
</feature>
<sequence length="419" mass="47100">MVFLGKISYALYLWHWPLLVFANTRFPNTRPFYMQPFVMLLVAMALSLNFTGFENRVRRLRSKFVVPSLTLAMLVVIVLSYNVYSHPSSFSMTELDLLQIEAPLDLAPSFPSSQHMNSTSTATQPMIPSSSSSNPNLTSNTSTLVSVSPSVESTPVELPNPSREAKVKATMYFQAVNGGKDLGAIWESGLEFLDSSSPYGYHYHAQVLNPGHESTNGLVIVLGDSHADMIKPRFLKLYQDATANNESFPTMVFKTNFGRAPLSCEADTPLDLDMVKRMKPQVVFYSFHWLQYLRPDAPATDPLADDPRCCHSLYESCPYQSPRDADELLARWTRDVKSLTAMGIKVYVAQQYVEDAKFYYVYWLEGDHMKKVLGPVIRSEFQKTNAHLIDGISSAVAEANATLLDYSDNLCWQDKCETV</sequence>
<gene>
    <name evidence="4" type="ORF">As57867_006412</name>
</gene>
<evidence type="ECO:0000313" key="4">
    <source>
        <dbReference type="EMBL" id="KAF0708176.1"/>
    </source>
</evidence>
<name>A0A6A4ZCR3_9STRA</name>
<feature type="region of interest" description="Disordered" evidence="1">
    <location>
        <begin position="112"/>
        <end position="143"/>
    </location>
</feature>
<proteinExistence type="predicted"/>
<dbReference type="InterPro" id="IPR043968">
    <property type="entry name" value="SGNH"/>
</dbReference>